<dbReference type="Proteomes" id="UP001143391">
    <property type="component" value="Unassembled WGS sequence"/>
</dbReference>
<dbReference type="Gene3D" id="3.40.50.1000">
    <property type="entry name" value="HAD superfamily/HAD-like"/>
    <property type="match status" value="1"/>
</dbReference>
<reference evidence="1" key="1">
    <citation type="submission" date="2022-07" db="EMBL/GenBank/DDBJ databases">
        <title>Marinobacter iranensis a new bacterium isolate from a hipersaline lake in Iran.</title>
        <authorList>
            <person name="Mohammad A.M.A."/>
            <person name="Cristina S.-P."/>
            <person name="Antonio V."/>
        </authorList>
    </citation>
    <scope>NUCLEOTIDE SEQUENCE</scope>
    <source>
        <strain evidence="1">71-i</strain>
    </source>
</reference>
<proteinExistence type="predicted"/>
<evidence type="ECO:0000313" key="2">
    <source>
        <dbReference type="Proteomes" id="UP001143391"/>
    </source>
</evidence>
<organism evidence="1 2">
    <name type="scientific">Marinobacter iranensis</name>
    <dbReference type="NCBI Taxonomy" id="2962607"/>
    <lineage>
        <taxon>Bacteria</taxon>
        <taxon>Pseudomonadati</taxon>
        <taxon>Pseudomonadota</taxon>
        <taxon>Gammaproteobacteria</taxon>
        <taxon>Pseudomonadales</taxon>
        <taxon>Marinobacteraceae</taxon>
        <taxon>Marinobacter</taxon>
    </lineage>
</organism>
<accession>A0ABT5YFT1</accession>
<comment type="caution">
    <text evidence="1">The sequence shown here is derived from an EMBL/GenBank/DDBJ whole genome shotgun (WGS) entry which is preliminary data.</text>
</comment>
<dbReference type="RefSeq" id="WP_275709712.1">
    <property type="nucleotide sequence ID" value="NZ_JANCMW010000016.1"/>
</dbReference>
<gene>
    <name evidence="1" type="ORF">NLU14_19495</name>
</gene>
<name>A0ABT5YFT1_9GAMM</name>
<evidence type="ECO:0000313" key="1">
    <source>
        <dbReference type="EMBL" id="MDF0752419.1"/>
    </source>
</evidence>
<dbReference type="EMBL" id="JANCMW010000016">
    <property type="protein sequence ID" value="MDF0752419.1"/>
    <property type="molecule type" value="Genomic_DNA"/>
</dbReference>
<dbReference type="SUPFAM" id="SSF56784">
    <property type="entry name" value="HAD-like"/>
    <property type="match status" value="1"/>
</dbReference>
<dbReference type="InterPro" id="IPR023214">
    <property type="entry name" value="HAD_sf"/>
</dbReference>
<sequence>MQCALVYDFDGTLARGNCAEHGLMPALGLNEHSDFWPEVNRKNYARDGDEILTYLGELAKRARDMGKHNELTPESLRMHGQSIPLFPGVEDWFDAINRFASDQGIALSHYIVSSGLEEMIRGTPVAKHFKKIFGCRYHYDEGTGHAKWPAVAIDYTTKTQYLFRINKGIENSWDNIKINEYTEPHERPFPFDHIIYFGDGDTDIPAMKMVKTQGGCSLAVFDSDKWGEQNTQEKIEKLISEERANYVVPGNYTTGSQLDVTVRGILRLYKRKHG</sequence>
<keyword evidence="2" id="KW-1185">Reference proteome</keyword>
<protein>
    <submittedName>
        <fullName evidence="1">Haloacid dehalogenase-like hydrolase</fullName>
    </submittedName>
</protein>
<dbReference type="InterPro" id="IPR036412">
    <property type="entry name" value="HAD-like_sf"/>
</dbReference>